<dbReference type="CDD" id="cd04704">
    <property type="entry name" value="PLA2_bee_venom_like"/>
    <property type="match status" value="1"/>
</dbReference>
<keyword evidence="7" id="KW-0106">Calcium</keyword>
<reference evidence="13" key="4">
    <citation type="submission" date="2025-09" db="UniProtKB">
        <authorList>
            <consortium name="Ensembl"/>
        </authorList>
    </citation>
    <scope>IDENTIFICATION</scope>
    <source>
        <strain evidence="13">JP 163 A</strain>
    </source>
</reference>
<evidence type="ECO:0000256" key="9">
    <source>
        <dbReference type="ARBA" id="ARBA00023157"/>
    </source>
</evidence>
<evidence type="ECO:0000256" key="1">
    <source>
        <dbReference type="ARBA" id="ARBA00001913"/>
    </source>
</evidence>
<feature type="signal peptide" evidence="11">
    <location>
        <begin position="1"/>
        <end position="21"/>
    </location>
</feature>
<dbReference type="SMART" id="SM00085">
    <property type="entry name" value="PA2c"/>
    <property type="match status" value="1"/>
</dbReference>
<feature type="region of interest" description="Disordered" evidence="10">
    <location>
        <begin position="280"/>
        <end position="398"/>
    </location>
</feature>
<dbReference type="STRING" id="8083.ENSXMAP00000001962"/>
<keyword evidence="8" id="KW-0443">Lipid metabolism</keyword>
<dbReference type="FunFam" id="1.20.90.10:FF:000002">
    <property type="entry name" value="Phospholipase A2 group III"/>
    <property type="match status" value="1"/>
</dbReference>
<keyword evidence="11" id="KW-0732">Signal</keyword>
<reference evidence="14" key="1">
    <citation type="submission" date="2012-01" db="EMBL/GenBank/DDBJ databases">
        <authorList>
            <person name="Walter R."/>
            <person name="Schartl M."/>
            <person name="Warren W."/>
        </authorList>
    </citation>
    <scope>NUCLEOTIDE SEQUENCE [LARGE SCALE GENOMIC DNA]</scope>
    <source>
        <strain evidence="14">JP 163 A</strain>
    </source>
</reference>
<feature type="compositionally biased region" description="Basic and acidic residues" evidence="10">
    <location>
        <begin position="280"/>
        <end position="293"/>
    </location>
</feature>
<dbReference type="Ensembl" id="ENSXMAT00000001967.2">
    <property type="protein sequence ID" value="ENSXMAP00000001962.2"/>
    <property type="gene ID" value="ENSXMAG00000001967.2"/>
</dbReference>
<feature type="compositionally biased region" description="Basic and acidic residues" evidence="10">
    <location>
        <begin position="333"/>
        <end position="348"/>
    </location>
</feature>
<dbReference type="GO" id="GO:0004623">
    <property type="term" value="F:phospholipase A2 activity"/>
    <property type="evidence" value="ECO:0007669"/>
    <property type="project" value="UniProtKB-EC"/>
</dbReference>
<feature type="compositionally biased region" description="Basic residues" evidence="10">
    <location>
        <begin position="349"/>
        <end position="369"/>
    </location>
</feature>
<keyword evidence="6" id="KW-0378">Hydrolase</keyword>
<dbReference type="InterPro" id="IPR016090">
    <property type="entry name" value="PLA2-like_dom"/>
</dbReference>
<dbReference type="RefSeq" id="XP_014326222.2">
    <property type="nucleotide sequence ID" value="XM_014470736.2"/>
</dbReference>
<dbReference type="OrthoDB" id="10059604at2759"/>
<evidence type="ECO:0000256" key="7">
    <source>
        <dbReference type="ARBA" id="ARBA00022837"/>
    </source>
</evidence>
<dbReference type="SUPFAM" id="SSF48619">
    <property type="entry name" value="Phospholipase A2, PLA2"/>
    <property type="match status" value="1"/>
</dbReference>
<organism evidence="13 14">
    <name type="scientific">Xiphophorus maculatus</name>
    <name type="common">Southern platyfish</name>
    <name type="synonym">Platypoecilus maculatus</name>
    <dbReference type="NCBI Taxonomy" id="8083"/>
    <lineage>
        <taxon>Eukaryota</taxon>
        <taxon>Metazoa</taxon>
        <taxon>Chordata</taxon>
        <taxon>Craniata</taxon>
        <taxon>Vertebrata</taxon>
        <taxon>Euteleostomi</taxon>
        <taxon>Actinopterygii</taxon>
        <taxon>Neopterygii</taxon>
        <taxon>Teleostei</taxon>
        <taxon>Neoteleostei</taxon>
        <taxon>Acanthomorphata</taxon>
        <taxon>Ovalentaria</taxon>
        <taxon>Atherinomorphae</taxon>
        <taxon>Cyprinodontiformes</taxon>
        <taxon>Poeciliidae</taxon>
        <taxon>Poeciliinae</taxon>
        <taxon>Xiphophorus</taxon>
    </lineage>
</organism>
<dbReference type="InterPro" id="IPR036444">
    <property type="entry name" value="PLipase_A2_dom_sf"/>
</dbReference>
<dbReference type="eggNOG" id="ENOG502QTYI">
    <property type="taxonomic scope" value="Eukaryota"/>
</dbReference>
<evidence type="ECO:0000313" key="14">
    <source>
        <dbReference type="Proteomes" id="UP000002852"/>
    </source>
</evidence>
<evidence type="ECO:0000256" key="4">
    <source>
        <dbReference type="ARBA" id="ARBA00022525"/>
    </source>
</evidence>
<evidence type="ECO:0000256" key="3">
    <source>
        <dbReference type="ARBA" id="ARBA00013278"/>
    </source>
</evidence>
<dbReference type="GO" id="GO:0005576">
    <property type="term" value="C:extracellular region"/>
    <property type="evidence" value="ECO:0007669"/>
    <property type="project" value="UniProtKB-SubCell"/>
</dbReference>
<sequence length="711" mass="80795">MENGWFLRAVFVLPWLGFSKTQHTPGPGVSCLRSSPADGHTLLTFLRHGANGARFLYLTKWSDDLRLAGCEIYSNPDVTGGYRAFCNRNETWDQELVKKFNISLLLFPDAPCALVVPTPELTGRRTDETERKTRRKRSWIFPGTLWCGTGSKAAGYEQLGMFERADKCCREHDHCSDIIPAFTVNYGVFNPNFFTVSHCECDQRFRQCLLGMNDSISSMVGYSFFNILKVPCFELKQLKHCTQMYWWGMCKKASEAPYAIFKSPQPYNSSDVIGKHVHTDSKNLTSSKEEHLSENPASNPQRKALQSKHRCGLRDLPRGDTFHRRRTKGNGCKRQEKLSGEGPSEKPKTVKKVHISKRKRGEKMKKRRKDFSGLAQKSNIPSAIPTTTSTQISPKATPSHFPALTRRLNFQEDSKIAKGVTKQAKSEKKAPKHSKCCGSSMSVSRDIPRLHCKICVKQTATPTTTVTPTNTYAGGLPVNHKRTHLKYKAGTPSQETLATIWSAATVATPITREQKMMASLHKKDKPQKQLDFYLLWKQAGQQPLGHTTTQRIRAENILVKNDEKRNMTDNELLCRSLKQLDDCKFKIPPLEKKYNLTNMESKTAYHCDCTSRLAVQIKNVKKPSPPRSLLRDFVSQDCFTLPKENECNRTKRCCGGFIIASELHQALKKREEKDSATMRFSTSGRKKRIPLHLHKYCLRLQMRADIKAQLK</sequence>
<evidence type="ECO:0000256" key="5">
    <source>
        <dbReference type="ARBA" id="ARBA00022723"/>
    </source>
</evidence>
<evidence type="ECO:0000256" key="11">
    <source>
        <dbReference type="SAM" id="SignalP"/>
    </source>
</evidence>
<feature type="chain" id="PRO_5017327151" description="phospholipase A2" evidence="11">
    <location>
        <begin position="22"/>
        <end position="711"/>
    </location>
</feature>
<feature type="compositionally biased region" description="Basic and acidic residues" evidence="10">
    <location>
        <begin position="312"/>
        <end position="322"/>
    </location>
</feature>
<dbReference type="GO" id="GO:0050482">
    <property type="term" value="P:arachidonate secretion"/>
    <property type="evidence" value="ECO:0007669"/>
    <property type="project" value="InterPro"/>
</dbReference>
<dbReference type="HOGENOM" id="CLU_026553_0_0_1"/>
<reference evidence="13" key="3">
    <citation type="submission" date="2025-08" db="UniProtKB">
        <authorList>
            <consortium name="Ensembl"/>
        </authorList>
    </citation>
    <scope>IDENTIFICATION</scope>
    <source>
        <strain evidence="13">JP 163 A</strain>
    </source>
</reference>
<feature type="domain" description="Phospholipase A2-like central" evidence="12">
    <location>
        <begin position="131"/>
        <end position="251"/>
    </location>
</feature>
<dbReference type="Gene3D" id="1.20.90.10">
    <property type="entry name" value="Phospholipase A2 domain"/>
    <property type="match status" value="2"/>
</dbReference>
<dbReference type="Proteomes" id="UP000002852">
    <property type="component" value="Unassembled WGS sequence"/>
</dbReference>
<evidence type="ECO:0000259" key="12">
    <source>
        <dbReference type="SMART" id="SM00085"/>
    </source>
</evidence>
<dbReference type="Pfam" id="PF05826">
    <property type="entry name" value="Phospholip_A2_2"/>
    <property type="match status" value="2"/>
</dbReference>
<evidence type="ECO:0000313" key="13">
    <source>
        <dbReference type="Ensembl" id="ENSXMAP00000001962.2"/>
    </source>
</evidence>
<dbReference type="GO" id="GO:0006644">
    <property type="term" value="P:phospholipid metabolic process"/>
    <property type="evidence" value="ECO:0007669"/>
    <property type="project" value="InterPro"/>
</dbReference>
<comment type="cofactor">
    <cofactor evidence="1">
        <name>Ca(2+)</name>
        <dbReference type="ChEBI" id="CHEBI:29108"/>
    </cofactor>
</comment>
<evidence type="ECO:0000256" key="2">
    <source>
        <dbReference type="ARBA" id="ARBA00004613"/>
    </source>
</evidence>
<feature type="compositionally biased region" description="Polar residues" evidence="10">
    <location>
        <begin position="375"/>
        <end position="396"/>
    </location>
</feature>
<keyword evidence="9" id="KW-1015">Disulfide bond</keyword>
<feature type="region of interest" description="Disordered" evidence="10">
    <location>
        <begin position="421"/>
        <end position="440"/>
    </location>
</feature>
<evidence type="ECO:0000256" key="6">
    <source>
        <dbReference type="ARBA" id="ARBA00022801"/>
    </source>
</evidence>
<comment type="subcellular location">
    <subcellularLocation>
        <location evidence="2">Secreted</location>
    </subcellularLocation>
</comment>
<keyword evidence="14" id="KW-1185">Reference proteome</keyword>
<dbReference type="PANTHER" id="PTHR12253">
    <property type="entry name" value="RH14732P"/>
    <property type="match status" value="1"/>
</dbReference>
<evidence type="ECO:0000256" key="10">
    <source>
        <dbReference type="SAM" id="MobiDB-lite"/>
    </source>
</evidence>
<dbReference type="KEGG" id="xma:102220693"/>
<dbReference type="EC" id="3.1.1.4" evidence="3"/>
<keyword evidence="4" id="KW-0964">Secreted</keyword>
<name>M3ZIC0_XIPMA</name>
<dbReference type="GeneTree" id="ENSGT00940000165179"/>
<dbReference type="InParanoid" id="M3ZIC0"/>
<dbReference type="InterPro" id="IPR033113">
    <property type="entry name" value="PLA2_histidine"/>
</dbReference>
<reference evidence="14" key="2">
    <citation type="journal article" date="2013" name="Nat. Genet.">
        <title>The genome of the platyfish, Xiphophorus maculatus, provides insights into evolutionary adaptation and several complex traits.</title>
        <authorList>
            <person name="Schartl M."/>
            <person name="Walter R.B."/>
            <person name="Shen Y."/>
            <person name="Garcia T."/>
            <person name="Catchen J."/>
            <person name="Amores A."/>
            <person name="Braasch I."/>
            <person name="Chalopin D."/>
            <person name="Volff J.N."/>
            <person name="Lesch K.P."/>
            <person name="Bisazza A."/>
            <person name="Minx P."/>
            <person name="Hillier L."/>
            <person name="Wilson R.K."/>
            <person name="Fuerstenberg S."/>
            <person name="Boore J."/>
            <person name="Searle S."/>
            <person name="Postlethwait J.H."/>
            <person name="Warren W.C."/>
        </authorList>
    </citation>
    <scope>NUCLEOTIDE SEQUENCE [LARGE SCALE GENOMIC DNA]</scope>
    <source>
        <strain evidence="14">JP 163 A</strain>
    </source>
</reference>
<dbReference type="AlphaFoldDB" id="M3ZIC0"/>
<evidence type="ECO:0000256" key="8">
    <source>
        <dbReference type="ARBA" id="ARBA00023098"/>
    </source>
</evidence>
<dbReference type="GeneID" id="102220693"/>
<accession>M3ZIC0</accession>
<dbReference type="OMA" id="FERADKC"/>
<proteinExistence type="predicted"/>
<dbReference type="GO" id="GO:0046872">
    <property type="term" value="F:metal ion binding"/>
    <property type="evidence" value="ECO:0007669"/>
    <property type="project" value="UniProtKB-KW"/>
</dbReference>
<dbReference type="PROSITE" id="PS00118">
    <property type="entry name" value="PA2_HIS"/>
    <property type="match status" value="1"/>
</dbReference>
<protein>
    <recommendedName>
        <fullName evidence="3">phospholipase A2</fullName>
        <ecNumber evidence="3">3.1.1.4</ecNumber>
    </recommendedName>
</protein>
<keyword evidence="5" id="KW-0479">Metal-binding</keyword>